<keyword evidence="2" id="KW-1185">Reference proteome</keyword>
<gene>
    <name evidence="1" type="ORF">EHQ49_00965</name>
</gene>
<accession>A0A4V3JPN7</accession>
<comment type="caution">
    <text evidence="1">The sequence shown here is derived from an EMBL/GenBank/DDBJ whole genome shotgun (WGS) entry which is preliminary data.</text>
</comment>
<evidence type="ECO:0000313" key="1">
    <source>
        <dbReference type="EMBL" id="TGL45601.1"/>
    </source>
</evidence>
<protein>
    <recommendedName>
        <fullName evidence="3">Lipoprotein</fullName>
    </recommendedName>
</protein>
<dbReference type="PROSITE" id="PS51257">
    <property type="entry name" value="PROKAR_LIPOPROTEIN"/>
    <property type="match status" value="1"/>
</dbReference>
<dbReference type="OrthoDB" id="325812at2"/>
<organism evidence="1 2">
    <name type="scientific">Leptospira perdikensis</name>
    <dbReference type="NCBI Taxonomy" id="2484948"/>
    <lineage>
        <taxon>Bacteria</taxon>
        <taxon>Pseudomonadati</taxon>
        <taxon>Spirochaetota</taxon>
        <taxon>Spirochaetia</taxon>
        <taxon>Leptospirales</taxon>
        <taxon>Leptospiraceae</taxon>
        <taxon>Leptospira</taxon>
    </lineage>
</organism>
<proteinExistence type="predicted"/>
<name>A0A4V3JPN7_9LEPT</name>
<dbReference type="AlphaFoldDB" id="A0A4V3JPN7"/>
<dbReference type="NCBIfam" id="NF047816">
    <property type="entry name" value="LIC12231_lipo"/>
    <property type="match status" value="1"/>
</dbReference>
<dbReference type="RefSeq" id="WP_135575461.1">
    <property type="nucleotide sequence ID" value="NZ_RQGA01000002.1"/>
</dbReference>
<sequence length="191" mass="22030">MKFIHLLFLLILTFSSCITRYRDYPIIDSPPKTTTASKIKLFYNLEPFPILEFGGYTALKSFFKTNLKSKFADTEEILDPKNIPQKGVYCKVSTQWAPISAQALIFGYISMATATILPAWSSNEGFDVTYSLYKDGQKVKDFTYSPRRSIFLWIFTLPVIWVNLLTSSEEEVFKAMSYQFLEDAKPYINEL</sequence>
<evidence type="ECO:0008006" key="3">
    <source>
        <dbReference type="Google" id="ProtNLM"/>
    </source>
</evidence>
<reference evidence="1" key="1">
    <citation type="journal article" date="2019" name="PLoS Negl. Trop. Dis.">
        <title>Revisiting the worldwide diversity of Leptospira species in the environment.</title>
        <authorList>
            <person name="Vincent A.T."/>
            <person name="Schiettekatte O."/>
            <person name="Bourhy P."/>
            <person name="Veyrier F.J."/>
            <person name="Picardeau M."/>
        </authorList>
    </citation>
    <scope>NUCLEOTIDE SEQUENCE [LARGE SCALE GENOMIC DNA]</scope>
    <source>
        <strain evidence="1">201702692</strain>
    </source>
</reference>
<dbReference type="Proteomes" id="UP000298125">
    <property type="component" value="Unassembled WGS sequence"/>
</dbReference>
<evidence type="ECO:0000313" key="2">
    <source>
        <dbReference type="Proteomes" id="UP000298125"/>
    </source>
</evidence>
<dbReference type="EMBL" id="RQGA01000002">
    <property type="protein sequence ID" value="TGL45601.1"/>
    <property type="molecule type" value="Genomic_DNA"/>
</dbReference>